<dbReference type="PANTHER" id="PTHR30376">
    <property type="entry name" value="SIGMA FACTOR RPOH HEAT SHOCK RELATED"/>
    <property type="match status" value="1"/>
</dbReference>
<evidence type="ECO:0000313" key="10">
    <source>
        <dbReference type="Proteomes" id="UP000581135"/>
    </source>
</evidence>
<dbReference type="NCBIfam" id="TIGR02937">
    <property type="entry name" value="sigma70-ECF"/>
    <property type="match status" value="1"/>
</dbReference>
<evidence type="ECO:0000256" key="1">
    <source>
        <dbReference type="ARBA" id="ARBA00007788"/>
    </source>
</evidence>
<dbReference type="Proteomes" id="UP000581135">
    <property type="component" value="Unassembled WGS sequence"/>
</dbReference>
<dbReference type="PROSITE" id="PS00716">
    <property type="entry name" value="SIGMA70_2"/>
    <property type="match status" value="1"/>
</dbReference>
<keyword evidence="4 6" id="KW-0238">DNA-binding</keyword>
<dbReference type="InterPro" id="IPR007630">
    <property type="entry name" value="RNA_pol_sigma70_r4"/>
</dbReference>
<dbReference type="GO" id="GO:0006352">
    <property type="term" value="P:DNA-templated transcription initiation"/>
    <property type="evidence" value="ECO:0007669"/>
    <property type="project" value="InterPro"/>
</dbReference>
<name>A0A839STX6_9PROT</name>
<dbReference type="InterPro" id="IPR050813">
    <property type="entry name" value="Sigma-70_Factor"/>
</dbReference>
<accession>A0A839STX6</accession>
<evidence type="ECO:0000259" key="8">
    <source>
        <dbReference type="PROSITE" id="PS00716"/>
    </source>
</evidence>
<comment type="caution">
    <text evidence="9">The sequence shown here is derived from an EMBL/GenBank/DDBJ whole genome shotgun (WGS) entry which is preliminary data.</text>
</comment>
<dbReference type="EMBL" id="JACHXA010000005">
    <property type="protein sequence ID" value="MBB3065788.1"/>
    <property type="molecule type" value="Genomic_DNA"/>
</dbReference>
<dbReference type="SUPFAM" id="SSF88946">
    <property type="entry name" value="Sigma2 domain of RNA polymerase sigma factors"/>
    <property type="match status" value="1"/>
</dbReference>
<sequence>MPGTEIQQDSRQANRRLVRKAMSAPILSREQERMLATAWAVGGDEKAMHQLVSAHARLAVSISTKFGGYGLPQWDLIQEGFVGLLQAAMRFDPNRDVRFSTYAVWWIRAAIQDYILRNWSIVRIGTTTSEKSLFFNLRRLRAKIARTSNPYMSYEAAGQIAEELKVRPDQVQRMEVRLGVPDLSVNLPTGEDGDMEYQDTMIDSRPGPEEIVTELRDNQTRAQWLSQALRRLPQREARIIRQRHLGEGAVTLENLGQELGVSKERVRQLEQRALKTLRSLLAERIGE</sequence>
<dbReference type="GO" id="GO:0016987">
    <property type="term" value="F:sigma factor activity"/>
    <property type="evidence" value="ECO:0007669"/>
    <property type="project" value="UniProtKB-KW"/>
</dbReference>
<comment type="function">
    <text evidence="6">Sigma factors are initiation factors that promote the attachment of RNA polymerase to specific initiation sites and are then released.</text>
</comment>
<dbReference type="PROSITE" id="PS00715">
    <property type="entry name" value="SIGMA70_1"/>
    <property type="match status" value="1"/>
</dbReference>
<evidence type="ECO:0000313" key="9">
    <source>
        <dbReference type="EMBL" id="MBB3065788.1"/>
    </source>
</evidence>
<dbReference type="PANTHER" id="PTHR30376:SF3">
    <property type="entry name" value="RNA POLYMERASE SIGMA FACTOR RPOH"/>
    <property type="match status" value="1"/>
</dbReference>
<dbReference type="Pfam" id="PF04542">
    <property type="entry name" value="Sigma70_r2"/>
    <property type="match status" value="1"/>
</dbReference>
<keyword evidence="2 6" id="KW-0805">Transcription regulation</keyword>
<keyword evidence="3 6" id="KW-0731">Sigma factor</keyword>
<evidence type="ECO:0000256" key="6">
    <source>
        <dbReference type="RuleBase" id="RU362124"/>
    </source>
</evidence>
<dbReference type="PIRSF" id="PIRSF000770">
    <property type="entry name" value="RNA_pol_sigma-SigE/K"/>
    <property type="match status" value="1"/>
</dbReference>
<dbReference type="InterPro" id="IPR013325">
    <property type="entry name" value="RNA_pol_sigma_r2"/>
</dbReference>
<dbReference type="GO" id="GO:0003677">
    <property type="term" value="F:DNA binding"/>
    <property type="evidence" value="ECO:0007669"/>
    <property type="project" value="UniProtKB-KW"/>
</dbReference>
<protein>
    <recommendedName>
        <fullName evidence="6">RNA polymerase sigma factor</fullName>
    </recommendedName>
</protein>
<evidence type="ECO:0000256" key="2">
    <source>
        <dbReference type="ARBA" id="ARBA00023015"/>
    </source>
</evidence>
<evidence type="ECO:0000256" key="5">
    <source>
        <dbReference type="ARBA" id="ARBA00023163"/>
    </source>
</evidence>
<feature type="domain" description="RNA polymerase sigma-70" evidence="8">
    <location>
        <begin position="251"/>
        <end position="277"/>
    </location>
</feature>
<evidence type="ECO:0000256" key="4">
    <source>
        <dbReference type="ARBA" id="ARBA00023125"/>
    </source>
</evidence>
<dbReference type="Gene3D" id="1.20.140.160">
    <property type="match status" value="1"/>
</dbReference>
<dbReference type="SUPFAM" id="SSF88659">
    <property type="entry name" value="Sigma3 and sigma4 domains of RNA polymerase sigma factors"/>
    <property type="match status" value="1"/>
</dbReference>
<keyword evidence="5 6" id="KW-0804">Transcription</keyword>
<organism evidence="9 10">
    <name type="scientific">Limibacillus halophilus</name>
    <dbReference type="NCBI Taxonomy" id="1579333"/>
    <lineage>
        <taxon>Bacteria</taxon>
        <taxon>Pseudomonadati</taxon>
        <taxon>Pseudomonadota</taxon>
        <taxon>Alphaproteobacteria</taxon>
        <taxon>Rhodospirillales</taxon>
        <taxon>Rhodovibrionaceae</taxon>
        <taxon>Limibacillus</taxon>
    </lineage>
</organism>
<dbReference type="InterPro" id="IPR000943">
    <property type="entry name" value="RNA_pol_sigma70"/>
</dbReference>
<dbReference type="NCBIfam" id="NF005693">
    <property type="entry name" value="PRK07500.1"/>
    <property type="match status" value="1"/>
</dbReference>
<dbReference type="InterPro" id="IPR014284">
    <property type="entry name" value="RNA_pol_sigma-70_dom"/>
</dbReference>
<dbReference type="Pfam" id="PF04545">
    <property type="entry name" value="Sigma70_r4"/>
    <property type="match status" value="1"/>
</dbReference>
<proteinExistence type="inferred from homology"/>
<dbReference type="AlphaFoldDB" id="A0A839STX6"/>
<gene>
    <name evidence="9" type="ORF">FHR98_002084</name>
</gene>
<evidence type="ECO:0000256" key="3">
    <source>
        <dbReference type="ARBA" id="ARBA00023082"/>
    </source>
</evidence>
<feature type="domain" description="RNA polymerase sigma-70" evidence="7">
    <location>
        <begin position="75"/>
        <end position="88"/>
    </location>
</feature>
<dbReference type="CDD" id="cd06171">
    <property type="entry name" value="Sigma70_r4"/>
    <property type="match status" value="1"/>
</dbReference>
<reference evidence="9 10" key="1">
    <citation type="submission" date="2020-08" db="EMBL/GenBank/DDBJ databases">
        <title>Genomic Encyclopedia of Type Strains, Phase III (KMG-III): the genomes of soil and plant-associated and newly described type strains.</title>
        <authorList>
            <person name="Whitman W."/>
        </authorList>
    </citation>
    <scope>NUCLEOTIDE SEQUENCE [LARGE SCALE GENOMIC DNA]</scope>
    <source>
        <strain evidence="9 10">CECT 8803</strain>
    </source>
</reference>
<comment type="similarity">
    <text evidence="1 6">Belongs to the sigma-70 factor family.</text>
</comment>
<dbReference type="NCBIfam" id="NF005143">
    <property type="entry name" value="PRK06596.1"/>
    <property type="match status" value="1"/>
</dbReference>
<dbReference type="PRINTS" id="PR00046">
    <property type="entry name" value="SIGMA70FCT"/>
</dbReference>
<keyword evidence="10" id="KW-1185">Reference proteome</keyword>
<dbReference type="Gene3D" id="1.10.601.10">
    <property type="entry name" value="RNA Polymerase Primary Sigma Factor"/>
    <property type="match status" value="1"/>
</dbReference>
<dbReference type="RefSeq" id="WP_183416611.1">
    <property type="nucleotide sequence ID" value="NZ_JACHXA010000005.1"/>
</dbReference>
<dbReference type="InterPro" id="IPR013324">
    <property type="entry name" value="RNA_pol_sigma_r3/r4-like"/>
</dbReference>
<evidence type="ECO:0000259" key="7">
    <source>
        <dbReference type="PROSITE" id="PS00715"/>
    </source>
</evidence>
<dbReference type="InterPro" id="IPR007627">
    <property type="entry name" value="RNA_pol_sigma70_r2"/>
</dbReference>